<comment type="caution">
    <text evidence="15">The sequence shown here is derived from an EMBL/GenBank/DDBJ whole genome shotgun (WGS) entry which is preliminary data.</text>
</comment>
<dbReference type="Gene3D" id="1.20.120.350">
    <property type="entry name" value="Voltage-gated potassium channels. Chain C"/>
    <property type="match status" value="1"/>
</dbReference>
<dbReference type="RefSeq" id="WP_286287529.1">
    <property type="nucleotide sequence ID" value="NZ_JASXSZ010000001.1"/>
</dbReference>
<evidence type="ECO:0000313" key="15">
    <source>
        <dbReference type="EMBL" id="MDL9978803.1"/>
    </source>
</evidence>
<evidence type="ECO:0000256" key="7">
    <source>
        <dbReference type="ARBA" id="ARBA00022958"/>
    </source>
</evidence>
<keyword evidence="6" id="KW-0851">Voltage-gated channel</keyword>
<evidence type="ECO:0000256" key="10">
    <source>
        <dbReference type="ARBA" id="ARBA00023136"/>
    </source>
</evidence>
<keyword evidence="11" id="KW-0407">Ion channel</keyword>
<feature type="transmembrane region" description="Helical" evidence="13">
    <location>
        <begin position="46"/>
        <end position="66"/>
    </location>
</feature>
<evidence type="ECO:0000256" key="11">
    <source>
        <dbReference type="ARBA" id="ARBA00023303"/>
    </source>
</evidence>
<keyword evidence="7" id="KW-0630">Potassium</keyword>
<keyword evidence="8 13" id="KW-1133">Transmembrane helix</keyword>
<feature type="transmembrane region" description="Helical" evidence="13">
    <location>
        <begin position="193"/>
        <end position="214"/>
    </location>
</feature>
<dbReference type="PRINTS" id="PR00169">
    <property type="entry name" value="KCHANNEL"/>
</dbReference>
<protein>
    <submittedName>
        <fullName evidence="15">Ion transporter</fullName>
    </submittedName>
</protein>
<dbReference type="Proteomes" id="UP001235064">
    <property type="component" value="Unassembled WGS sequence"/>
</dbReference>
<accession>A0ABT7MWH1</accession>
<evidence type="ECO:0000313" key="16">
    <source>
        <dbReference type="Proteomes" id="UP001235064"/>
    </source>
</evidence>
<evidence type="ECO:0000256" key="9">
    <source>
        <dbReference type="ARBA" id="ARBA00023065"/>
    </source>
</evidence>
<dbReference type="Pfam" id="PF00520">
    <property type="entry name" value="Ion_trans"/>
    <property type="match status" value="1"/>
</dbReference>
<feature type="region of interest" description="Disordered" evidence="12">
    <location>
        <begin position="286"/>
        <end position="312"/>
    </location>
</feature>
<keyword evidence="10 13" id="KW-0472">Membrane</keyword>
<evidence type="ECO:0000256" key="12">
    <source>
        <dbReference type="SAM" id="MobiDB-lite"/>
    </source>
</evidence>
<gene>
    <name evidence="15" type="ORF">QSV35_05635</name>
</gene>
<keyword evidence="3" id="KW-0633">Potassium transport</keyword>
<evidence type="ECO:0000256" key="3">
    <source>
        <dbReference type="ARBA" id="ARBA00022538"/>
    </source>
</evidence>
<evidence type="ECO:0000256" key="6">
    <source>
        <dbReference type="ARBA" id="ARBA00022882"/>
    </source>
</evidence>
<keyword evidence="9" id="KW-0406">Ion transport</keyword>
<dbReference type="InterPro" id="IPR028325">
    <property type="entry name" value="VG_K_chnl"/>
</dbReference>
<feature type="transmembrane region" description="Helical" evidence="13">
    <location>
        <begin position="21"/>
        <end position="40"/>
    </location>
</feature>
<evidence type="ECO:0000256" key="13">
    <source>
        <dbReference type="SAM" id="Phobius"/>
    </source>
</evidence>
<feature type="region of interest" description="Disordered" evidence="12">
    <location>
        <begin position="244"/>
        <end position="268"/>
    </location>
</feature>
<dbReference type="Gene3D" id="1.10.287.70">
    <property type="match status" value="1"/>
</dbReference>
<reference evidence="15 16" key="1">
    <citation type="submission" date="2023-06" db="EMBL/GenBank/DDBJ databases">
        <title>Microbacterium sp. nov., isolated from a waste landfill.</title>
        <authorList>
            <person name="Wen W."/>
        </authorList>
    </citation>
    <scope>NUCLEOTIDE SEQUENCE [LARGE SCALE GENOMIC DNA]</scope>
    <source>
        <strain evidence="15 16">ASV49</strain>
    </source>
</reference>
<keyword evidence="4 13" id="KW-0812">Transmembrane</keyword>
<evidence type="ECO:0000259" key="14">
    <source>
        <dbReference type="Pfam" id="PF00520"/>
    </source>
</evidence>
<dbReference type="PANTHER" id="PTHR11537:SF254">
    <property type="entry name" value="POTASSIUM VOLTAGE-GATED CHANNEL PROTEIN SHAB"/>
    <property type="match status" value="1"/>
</dbReference>
<dbReference type="EMBL" id="JASXSZ010000001">
    <property type="protein sequence ID" value="MDL9978803.1"/>
    <property type="molecule type" value="Genomic_DNA"/>
</dbReference>
<evidence type="ECO:0000256" key="8">
    <source>
        <dbReference type="ARBA" id="ARBA00022989"/>
    </source>
</evidence>
<evidence type="ECO:0000256" key="1">
    <source>
        <dbReference type="ARBA" id="ARBA00004141"/>
    </source>
</evidence>
<proteinExistence type="predicted"/>
<keyword evidence="2" id="KW-0813">Transport</keyword>
<comment type="subcellular location">
    <subcellularLocation>
        <location evidence="1">Membrane</location>
        <topology evidence="1">Multi-pass membrane protein</topology>
    </subcellularLocation>
</comment>
<dbReference type="InterPro" id="IPR027359">
    <property type="entry name" value="Volt_channel_dom_sf"/>
</dbReference>
<feature type="domain" description="Ion transport" evidence="14">
    <location>
        <begin position="19"/>
        <end position="217"/>
    </location>
</feature>
<keyword evidence="16" id="KW-1185">Reference proteome</keyword>
<dbReference type="Gene3D" id="1.20.5.110">
    <property type="match status" value="1"/>
</dbReference>
<evidence type="ECO:0000256" key="5">
    <source>
        <dbReference type="ARBA" id="ARBA00022826"/>
    </source>
</evidence>
<name>A0ABT7MWH1_9MICO</name>
<dbReference type="PANTHER" id="PTHR11537">
    <property type="entry name" value="VOLTAGE-GATED POTASSIUM CHANNEL"/>
    <property type="match status" value="1"/>
</dbReference>
<organism evidence="15 16">
    <name type="scientific">Microbacterium candidum</name>
    <dbReference type="NCBI Taxonomy" id="3041922"/>
    <lineage>
        <taxon>Bacteria</taxon>
        <taxon>Bacillati</taxon>
        <taxon>Actinomycetota</taxon>
        <taxon>Actinomycetes</taxon>
        <taxon>Micrococcales</taxon>
        <taxon>Microbacteriaceae</taxon>
        <taxon>Microbacterium</taxon>
    </lineage>
</organism>
<dbReference type="InterPro" id="IPR005821">
    <property type="entry name" value="Ion_trans_dom"/>
</dbReference>
<sequence>MARTRAPKPPRSELKNISYEIFIGLLSIMSIVNIALEWLVKDQELQGILFVMNGLFSIIFLIDFTYRICTAPSAAGYFFRGFGWADLLASLPFAELKILRLFRVLRVLRLMRELGPRTIFHRVISDRANSALMTLLLMGVIVMQYGSLMILKVEEYAEGANIVNASDALWYTIVTISTVGYGDQYPVTNTGRMIGTIIIIVGVGIFGTFTGYLANLFLGPGKGEPAPAAQDADADADGTVSVTAEATSPEKTEAKHRHKRKKGLVDGSREGIAQAASSGVAAGGVSGAVKSGATAEPADGASPGDVAVESASSVDTARLEQLLEESESRIVEIRRMLADAR</sequence>
<feature type="transmembrane region" description="Helical" evidence="13">
    <location>
        <begin position="131"/>
        <end position="151"/>
    </location>
</feature>
<dbReference type="SUPFAM" id="SSF81324">
    <property type="entry name" value="Voltage-gated potassium channels"/>
    <property type="match status" value="1"/>
</dbReference>
<keyword evidence="5" id="KW-0631">Potassium channel</keyword>
<evidence type="ECO:0000256" key="4">
    <source>
        <dbReference type="ARBA" id="ARBA00022692"/>
    </source>
</evidence>
<evidence type="ECO:0000256" key="2">
    <source>
        <dbReference type="ARBA" id="ARBA00022448"/>
    </source>
</evidence>